<evidence type="ECO:0000313" key="2">
    <source>
        <dbReference type="Proteomes" id="UP001176961"/>
    </source>
</evidence>
<name>A0AA36HDY2_CYLNA</name>
<dbReference type="EMBL" id="CATQJL010000326">
    <property type="protein sequence ID" value="CAJ0609025.1"/>
    <property type="molecule type" value="Genomic_DNA"/>
</dbReference>
<dbReference type="Proteomes" id="UP001176961">
    <property type="component" value="Unassembled WGS sequence"/>
</dbReference>
<keyword evidence="2" id="KW-1185">Reference proteome</keyword>
<dbReference type="AlphaFoldDB" id="A0AA36HDY2"/>
<protein>
    <submittedName>
        <fullName evidence="1">Uncharacterized protein</fullName>
    </submittedName>
</protein>
<accession>A0AA36HDY2</accession>
<gene>
    <name evidence="1" type="ORF">CYNAS_LOCUS21008</name>
</gene>
<evidence type="ECO:0000313" key="1">
    <source>
        <dbReference type="EMBL" id="CAJ0609025.1"/>
    </source>
</evidence>
<organism evidence="1 2">
    <name type="scientific">Cylicocyclus nassatus</name>
    <name type="common">Nematode worm</name>
    <dbReference type="NCBI Taxonomy" id="53992"/>
    <lineage>
        <taxon>Eukaryota</taxon>
        <taxon>Metazoa</taxon>
        <taxon>Ecdysozoa</taxon>
        <taxon>Nematoda</taxon>
        <taxon>Chromadorea</taxon>
        <taxon>Rhabditida</taxon>
        <taxon>Rhabditina</taxon>
        <taxon>Rhabditomorpha</taxon>
        <taxon>Strongyloidea</taxon>
        <taxon>Strongylidae</taxon>
        <taxon>Cylicocyclus</taxon>
    </lineage>
</organism>
<sequence length="304" mass="34071">MKPRKLFVHTSDIRNHISFSSLLFSISSNSLSTLRSMRLRLPCSLGANSTRYIFTYIYVILIAGTTSETCSIEGAICSENNASVCRNGTCISACSLRGMKECQCDAEEDNYCYLCCGNADHQCLPAHHHNILRPNGERWEREACSRCRMHGAELEGLPCDDTDSARLCITGKCSNSVCHTRQPGSFCDRKMEKICVDNTCENPCARFAPHLMVCDCPAIDQDTGFASEDRCQLCCYDFNLKPSNRRCQNAYRKYKVMDLFQKPIWRVGLDCAGGKTCNKYGVCASCTLKYTGLLLLIPLLLRVF</sequence>
<comment type="caution">
    <text evidence="1">The sequence shown here is derived from an EMBL/GenBank/DDBJ whole genome shotgun (WGS) entry which is preliminary data.</text>
</comment>
<reference evidence="1" key="1">
    <citation type="submission" date="2023-07" db="EMBL/GenBank/DDBJ databases">
        <authorList>
            <consortium name="CYATHOMIX"/>
        </authorList>
    </citation>
    <scope>NUCLEOTIDE SEQUENCE</scope>
    <source>
        <strain evidence="1">N/A</strain>
    </source>
</reference>
<proteinExistence type="predicted"/>